<organism evidence="2 3">
    <name type="scientific">Phytophthora pseudosyringae</name>
    <dbReference type="NCBI Taxonomy" id="221518"/>
    <lineage>
        <taxon>Eukaryota</taxon>
        <taxon>Sar</taxon>
        <taxon>Stramenopiles</taxon>
        <taxon>Oomycota</taxon>
        <taxon>Peronosporomycetes</taxon>
        <taxon>Peronosporales</taxon>
        <taxon>Peronosporaceae</taxon>
        <taxon>Phytophthora</taxon>
    </lineage>
</organism>
<evidence type="ECO:0000313" key="3">
    <source>
        <dbReference type="Proteomes" id="UP000694044"/>
    </source>
</evidence>
<dbReference type="PANTHER" id="PTHR46513:SF13">
    <property type="entry name" value="EGF-LIKE DOMAIN-CONTAINING PROTEIN"/>
    <property type="match status" value="1"/>
</dbReference>
<dbReference type="GO" id="GO:0005886">
    <property type="term" value="C:plasma membrane"/>
    <property type="evidence" value="ECO:0007669"/>
    <property type="project" value="TreeGrafter"/>
</dbReference>
<dbReference type="GO" id="GO:0042813">
    <property type="term" value="F:Wnt receptor activity"/>
    <property type="evidence" value="ECO:0007669"/>
    <property type="project" value="TreeGrafter"/>
</dbReference>
<feature type="region of interest" description="Disordered" evidence="1">
    <location>
        <begin position="112"/>
        <end position="192"/>
    </location>
</feature>
<dbReference type="SMART" id="SM00135">
    <property type="entry name" value="LY"/>
    <property type="match status" value="3"/>
</dbReference>
<evidence type="ECO:0000313" key="2">
    <source>
        <dbReference type="EMBL" id="KAG7375687.1"/>
    </source>
</evidence>
<proteinExistence type="predicted"/>
<dbReference type="OrthoDB" id="72419at2759"/>
<gene>
    <name evidence="2" type="ORF">PHYPSEUDO_015616</name>
</gene>
<dbReference type="Proteomes" id="UP000694044">
    <property type="component" value="Unassembled WGS sequence"/>
</dbReference>
<dbReference type="InterPro" id="IPR000033">
    <property type="entry name" value="LDLR_classB_rpt"/>
</dbReference>
<feature type="compositionally biased region" description="Low complexity" evidence="1">
    <location>
        <begin position="169"/>
        <end position="178"/>
    </location>
</feature>
<reference evidence="2" key="1">
    <citation type="submission" date="2021-02" db="EMBL/GenBank/DDBJ databases">
        <authorList>
            <person name="Palmer J.M."/>
        </authorList>
    </citation>
    <scope>NUCLEOTIDE SEQUENCE</scope>
    <source>
        <strain evidence="2">SCRP734</strain>
    </source>
</reference>
<accession>A0A8T1V337</accession>
<sequence>MASSKPRGRPPADGNFIAWTEPLVESLLRLRFGKYAAPMEAARGTKSLRQAWAEMAEELTQRNSGDVVSVEQCRNKLKALRNKWLAHRAGLASEPVCLALMDVFWGSDEAEARAGKSPRQSSPSPEHGRHVKKPRVATPALTSVGSTASDPEGKTDAKALTPIAPAPAPVSRAVADPVSTSSPVPTEATETASTLAAAAEAGAGIPIANATQLLDVATPPGFADIASTAAEAARPEDNPCEDSGDLSNLEKRIDDRFAEVLERQEQQLKLGEEQNRLLAQILATLQRREHHDDPVTSTSTVYFRQQSGGSIFAIDGRDGTQTELEGSSEYARFVGLAMHRRHERLFWSDGRVVSSANAADGSDVRVVVGALARVVWVGTNFGKTRADLQVLTVKGTRCDRVVSWSSERVECIVGLPLRFSQQQLPLVGDDDCRIQTNDGSMTGIALNYNEMFASGTPSPIVERIDIDADFVLPHALAIDGREGHDWLYWSNSADGTIYRSSLRSTAIEVVQRRCWSVRGLALNIPQDSVKASGALFYSLESKGTISQIELPASNTSMASPPQAEVLLSGLRSPRGLALDCSNQTLFFTEKTGRIFQARLGQTMTARQKASLLPDDASIVAPGVDLRRIVTRTSTTRLDGVAVDSKYLYWCETNTNTVARALRRDFERQVVVGGTANSMLSWPRGIVLGSDDGDTNDRTQSYFYSEYTGRVSRGASQTIVVNALSAPAMQYLDNVVQRSAIQESGDRLYFYALE</sequence>
<dbReference type="GO" id="GO:0017147">
    <property type="term" value="F:Wnt-protein binding"/>
    <property type="evidence" value="ECO:0007669"/>
    <property type="project" value="TreeGrafter"/>
</dbReference>
<dbReference type="PANTHER" id="PTHR46513">
    <property type="entry name" value="VITELLOGENIN RECEPTOR-LIKE PROTEIN-RELATED-RELATED"/>
    <property type="match status" value="1"/>
</dbReference>
<dbReference type="GO" id="GO:0060070">
    <property type="term" value="P:canonical Wnt signaling pathway"/>
    <property type="evidence" value="ECO:0007669"/>
    <property type="project" value="TreeGrafter"/>
</dbReference>
<name>A0A8T1V337_9STRA</name>
<feature type="compositionally biased region" description="Polar residues" evidence="1">
    <location>
        <begin position="140"/>
        <end position="149"/>
    </location>
</feature>
<dbReference type="AlphaFoldDB" id="A0A8T1V337"/>
<dbReference type="EMBL" id="JAGDFM010000990">
    <property type="protein sequence ID" value="KAG7375687.1"/>
    <property type="molecule type" value="Genomic_DNA"/>
</dbReference>
<dbReference type="InterPro" id="IPR050778">
    <property type="entry name" value="Cueball_EGF_LRP_Nidogen"/>
</dbReference>
<evidence type="ECO:0000256" key="1">
    <source>
        <dbReference type="SAM" id="MobiDB-lite"/>
    </source>
</evidence>
<protein>
    <submittedName>
        <fullName evidence="2">Uncharacterized protein</fullName>
    </submittedName>
</protein>
<keyword evidence="3" id="KW-1185">Reference proteome</keyword>
<comment type="caution">
    <text evidence="2">The sequence shown here is derived from an EMBL/GenBank/DDBJ whole genome shotgun (WGS) entry which is preliminary data.</text>
</comment>